<sequence>MRTYIVEVKLKLTIQADNPGLATTAVADEFVRHLKDHNSALLKFGKVEAFSYPAEHSPP</sequence>
<protein>
    <submittedName>
        <fullName evidence="1">Uncharacterized protein</fullName>
    </submittedName>
</protein>
<dbReference type="Proteomes" id="UP000010792">
    <property type="component" value="Chromosome"/>
</dbReference>
<dbReference type="KEGG" id="rht:NT26_1399"/>
<reference evidence="1 2" key="1">
    <citation type="journal article" date="2013" name="Genome Biol. Evol.">
        <title>Life in an arsenic-containing gold mine: genome and physiology of the autotrophic arsenite-oxidizing bacterium rhizobium sp. NT-26.</title>
        <authorList>
            <person name="Andres J."/>
            <person name="Arsene-Ploetze F."/>
            <person name="Barbe V."/>
            <person name="Brochier-Armanet C."/>
            <person name="Cleiss-Arnold J."/>
            <person name="Coppee J.Y."/>
            <person name="Dillies M.A."/>
            <person name="Geist"/>
            <person name="L"/>
            <person name="Joublin A."/>
            <person name="Koechler S."/>
            <person name="Lassalle F."/>
            <person name="Marchal M."/>
            <person name="Medigue C."/>
            <person name="Muller D."/>
            <person name="Nesme X."/>
            <person name="Plewniak F."/>
            <person name="Proux C."/>
            <person name="Ramirez-Bahena M.H."/>
            <person name="Schenowitz C."/>
            <person name="Sismeiro O."/>
            <person name="Vallenet D."/>
            <person name="Santini J.M."/>
            <person name="Bertin P.N."/>
        </authorList>
    </citation>
    <scope>NUCLEOTIDE SEQUENCE [LARGE SCALE GENOMIC DNA]</scope>
    <source>
        <strain evidence="1 2">NT-26</strain>
    </source>
</reference>
<name>L0NDD3_9HYPH</name>
<dbReference type="EMBL" id="FO082820">
    <property type="protein sequence ID" value="CCF19123.1"/>
    <property type="molecule type" value="Genomic_DNA"/>
</dbReference>
<accession>L0NDD3</accession>
<dbReference type="STRING" id="1125847.NT26_1399"/>
<organism evidence="1 2">
    <name type="scientific">Pseudorhizobium banfieldiae</name>
    <dbReference type="NCBI Taxonomy" id="1125847"/>
    <lineage>
        <taxon>Bacteria</taxon>
        <taxon>Pseudomonadati</taxon>
        <taxon>Pseudomonadota</taxon>
        <taxon>Alphaproteobacteria</taxon>
        <taxon>Hyphomicrobiales</taxon>
        <taxon>Rhizobiaceae</taxon>
        <taxon>Rhizobium/Agrobacterium group</taxon>
        <taxon>Pseudorhizobium</taxon>
    </lineage>
</organism>
<keyword evidence="2" id="KW-1185">Reference proteome</keyword>
<gene>
    <name evidence="1" type="ORF">NT26_1399</name>
</gene>
<evidence type="ECO:0000313" key="1">
    <source>
        <dbReference type="EMBL" id="CCF19123.1"/>
    </source>
</evidence>
<dbReference type="RefSeq" id="WP_052638018.1">
    <property type="nucleotide sequence ID" value="NZ_FO082820.1"/>
</dbReference>
<dbReference type="AlphaFoldDB" id="L0NDD3"/>
<evidence type="ECO:0000313" key="2">
    <source>
        <dbReference type="Proteomes" id="UP000010792"/>
    </source>
</evidence>
<proteinExistence type="predicted"/>